<keyword evidence="2" id="KW-1185">Reference proteome</keyword>
<gene>
    <name evidence="1" type="ORF">ACFPM7_06170</name>
</gene>
<dbReference type="EMBL" id="JBHSKF010000002">
    <property type="protein sequence ID" value="MFC5286630.1"/>
    <property type="molecule type" value="Genomic_DNA"/>
</dbReference>
<evidence type="ECO:0000313" key="1">
    <source>
        <dbReference type="EMBL" id="MFC5286630.1"/>
    </source>
</evidence>
<accession>A0ABW0EK56</accession>
<dbReference type="EC" id="3.1.3.-" evidence="1"/>
<dbReference type="InterPro" id="IPR036412">
    <property type="entry name" value="HAD-like_sf"/>
</dbReference>
<dbReference type="NCBIfam" id="TIGR01509">
    <property type="entry name" value="HAD-SF-IA-v3"/>
    <property type="match status" value="1"/>
</dbReference>
<dbReference type="GO" id="GO:0016787">
    <property type="term" value="F:hydrolase activity"/>
    <property type="evidence" value="ECO:0007669"/>
    <property type="project" value="UniProtKB-KW"/>
</dbReference>
<sequence>MVIRVVLLDAGGILFSNVTEESDFLVELAERHGADLDRLAARLDARDGEYEVDRRHVHDVLIDCIAEAGGSRERWDADWVDARYRANVRAHPVAFAALGRFRDRHPGVLLALANNEAAHWDRLKDRDHHHLDRFDVIGSSWALAAVKPGEDYFDRLLAACGRKAEEALFIDDNADNVTAATRYGIHSVLATDPEIAAGALSGLGSGWGGA</sequence>
<keyword evidence="1" id="KW-0378">Hydrolase</keyword>
<dbReference type="InterPro" id="IPR023214">
    <property type="entry name" value="HAD_sf"/>
</dbReference>
<protein>
    <submittedName>
        <fullName evidence="1">HAD family hydrolase</fullName>
        <ecNumber evidence="1">3.1.3.-</ecNumber>
    </submittedName>
</protein>
<dbReference type="PANTHER" id="PTHR43611:SF3">
    <property type="entry name" value="FLAVIN MONONUCLEOTIDE HYDROLASE 1, CHLOROPLATIC"/>
    <property type="match status" value="1"/>
</dbReference>
<reference evidence="2" key="1">
    <citation type="journal article" date="2019" name="Int. J. Syst. Evol. Microbiol.">
        <title>The Global Catalogue of Microorganisms (GCM) 10K type strain sequencing project: providing services to taxonomists for standard genome sequencing and annotation.</title>
        <authorList>
            <consortium name="The Broad Institute Genomics Platform"/>
            <consortium name="The Broad Institute Genome Sequencing Center for Infectious Disease"/>
            <person name="Wu L."/>
            <person name="Ma J."/>
        </authorList>
    </citation>
    <scope>NUCLEOTIDE SEQUENCE [LARGE SCALE GENOMIC DNA]</scope>
    <source>
        <strain evidence="2">CCUG 59778</strain>
    </source>
</reference>
<name>A0ABW0EK56_9PSEU</name>
<dbReference type="RefSeq" id="WP_378244742.1">
    <property type="nucleotide sequence ID" value="NZ_JBHSKF010000002.1"/>
</dbReference>
<organism evidence="1 2">
    <name type="scientific">Actinokineospora guangxiensis</name>
    <dbReference type="NCBI Taxonomy" id="1490288"/>
    <lineage>
        <taxon>Bacteria</taxon>
        <taxon>Bacillati</taxon>
        <taxon>Actinomycetota</taxon>
        <taxon>Actinomycetes</taxon>
        <taxon>Pseudonocardiales</taxon>
        <taxon>Pseudonocardiaceae</taxon>
        <taxon>Actinokineospora</taxon>
    </lineage>
</organism>
<dbReference type="InterPro" id="IPR006439">
    <property type="entry name" value="HAD-SF_hydro_IA"/>
</dbReference>
<evidence type="ECO:0000313" key="2">
    <source>
        <dbReference type="Proteomes" id="UP001596157"/>
    </source>
</evidence>
<dbReference type="Pfam" id="PF00702">
    <property type="entry name" value="Hydrolase"/>
    <property type="match status" value="1"/>
</dbReference>
<dbReference type="SUPFAM" id="SSF56784">
    <property type="entry name" value="HAD-like"/>
    <property type="match status" value="1"/>
</dbReference>
<dbReference type="Gene3D" id="3.40.50.1000">
    <property type="entry name" value="HAD superfamily/HAD-like"/>
    <property type="match status" value="1"/>
</dbReference>
<dbReference type="Proteomes" id="UP001596157">
    <property type="component" value="Unassembled WGS sequence"/>
</dbReference>
<dbReference type="PANTHER" id="PTHR43611">
    <property type="entry name" value="ALPHA-D-GLUCOSE 1-PHOSPHATE PHOSPHATASE"/>
    <property type="match status" value="1"/>
</dbReference>
<comment type="caution">
    <text evidence="1">The sequence shown here is derived from an EMBL/GenBank/DDBJ whole genome shotgun (WGS) entry which is preliminary data.</text>
</comment>
<proteinExistence type="predicted"/>